<dbReference type="InterPro" id="IPR001296">
    <property type="entry name" value="Glyco_trans_1"/>
</dbReference>
<dbReference type="GO" id="GO:0016757">
    <property type="term" value="F:glycosyltransferase activity"/>
    <property type="evidence" value="ECO:0007669"/>
    <property type="project" value="InterPro"/>
</dbReference>
<dbReference type="GO" id="GO:0009103">
    <property type="term" value="P:lipopolysaccharide biosynthetic process"/>
    <property type="evidence" value="ECO:0007669"/>
    <property type="project" value="TreeGrafter"/>
</dbReference>
<dbReference type="PANTHER" id="PTHR46401:SF2">
    <property type="entry name" value="GLYCOSYLTRANSFERASE WBBK-RELATED"/>
    <property type="match status" value="1"/>
</dbReference>
<name>A0A5R9G8G6_9BACL</name>
<dbReference type="OrthoDB" id="9797829at2"/>
<feature type="domain" description="Glycosyl transferase family 1" evidence="2">
    <location>
        <begin position="195"/>
        <end position="348"/>
    </location>
</feature>
<comment type="caution">
    <text evidence="4">The sequence shown here is derived from an EMBL/GenBank/DDBJ whole genome shotgun (WGS) entry which is preliminary data.</text>
</comment>
<dbReference type="Pfam" id="PF00534">
    <property type="entry name" value="Glycos_transf_1"/>
    <property type="match status" value="1"/>
</dbReference>
<proteinExistence type="predicted"/>
<dbReference type="Pfam" id="PF13439">
    <property type="entry name" value="Glyco_transf_4"/>
    <property type="match status" value="1"/>
</dbReference>
<organism evidence="4 5">
    <name type="scientific">Paenibacillus antri</name>
    <dbReference type="NCBI Taxonomy" id="2582848"/>
    <lineage>
        <taxon>Bacteria</taxon>
        <taxon>Bacillati</taxon>
        <taxon>Bacillota</taxon>
        <taxon>Bacilli</taxon>
        <taxon>Bacillales</taxon>
        <taxon>Paenibacillaceae</taxon>
        <taxon>Paenibacillus</taxon>
    </lineage>
</organism>
<feature type="domain" description="Glycosyltransferase subfamily 4-like N-terminal" evidence="3">
    <location>
        <begin position="75"/>
        <end position="173"/>
    </location>
</feature>
<dbReference type="EMBL" id="VCIW01000006">
    <property type="protein sequence ID" value="TLS52011.1"/>
    <property type="molecule type" value="Genomic_DNA"/>
</dbReference>
<dbReference type="InterPro" id="IPR028098">
    <property type="entry name" value="Glyco_trans_4-like_N"/>
</dbReference>
<keyword evidence="1 4" id="KW-0808">Transferase</keyword>
<evidence type="ECO:0000313" key="4">
    <source>
        <dbReference type="EMBL" id="TLS52011.1"/>
    </source>
</evidence>
<dbReference type="FunFam" id="3.40.50.2000:FF:000119">
    <property type="entry name" value="Glycosyl transferase group 1"/>
    <property type="match status" value="1"/>
</dbReference>
<evidence type="ECO:0000259" key="2">
    <source>
        <dbReference type="Pfam" id="PF00534"/>
    </source>
</evidence>
<protein>
    <submittedName>
        <fullName evidence="4">Glycosyltransferase family 4 protein</fullName>
    </submittedName>
</protein>
<dbReference type="SUPFAM" id="SSF53756">
    <property type="entry name" value="UDP-Glycosyltransferase/glycogen phosphorylase"/>
    <property type="match status" value="1"/>
</dbReference>
<dbReference type="Gene3D" id="3.40.50.2000">
    <property type="entry name" value="Glycogen Phosphorylase B"/>
    <property type="match status" value="2"/>
</dbReference>
<dbReference type="CDD" id="cd03809">
    <property type="entry name" value="GT4_MtfB-like"/>
    <property type="match status" value="1"/>
</dbReference>
<dbReference type="RefSeq" id="WP_138194255.1">
    <property type="nucleotide sequence ID" value="NZ_VCIW01000006.1"/>
</dbReference>
<gene>
    <name evidence="4" type="ORF">FE782_11565</name>
</gene>
<sequence length="376" mass="42858">MNILVDAQPLLGPATGIARYVKSIGELMQEDPHIQATFWINRLVKSIHLDAGWPVHNNRYPYKLIRRFMKPNLLYDLPVDAFARTKYDLFHGTNFTIQPIRKRCSVVSIHDLAFLRNPNTTSAKIYAHHSKWVPYSAQRAERVIAISEQTKEDIVELLHIPESKVDVIHLAADKKFKPVPSEAVRDTICKYNLPESYFLFVGTLEPRKNLLGLLQSFNQLKKTFHSEAKLVIVGAKGWKFDPIFQYVQEHGLQQEICFTGFIADEDLPAIYTGALAFVFPSWYEGFGIPLLEAMGCGVPVIASNASSIPEVVGDNGILLPPDAFEEWADAMRQFEIDSRHRDSYIEKSLERATRFGWEQTYEKTKSTYRKALGGNR</sequence>
<evidence type="ECO:0000256" key="1">
    <source>
        <dbReference type="ARBA" id="ARBA00022679"/>
    </source>
</evidence>
<dbReference type="PANTHER" id="PTHR46401">
    <property type="entry name" value="GLYCOSYLTRANSFERASE WBBK-RELATED"/>
    <property type="match status" value="1"/>
</dbReference>
<dbReference type="Proteomes" id="UP000309676">
    <property type="component" value="Unassembled WGS sequence"/>
</dbReference>
<keyword evidence="5" id="KW-1185">Reference proteome</keyword>
<dbReference type="AlphaFoldDB" id="A0A5R9G8G6"/>
<accession>A0A5R9G8G6</accession>
<evidence type="ECO:0000259" key="3">
    <source>
        <dbReference type="Pfam" id="PF13439"/>
    </source>
</evidence>
<evidence type="ECO:0000313" key="5">
    <source>
        <dbReference type="Proteomes" id="UP000309676"/>
    </source>
</evidence>
<reference evidence="4 5" key="1">
    <citation type="submission" date="2019-05" db="EMBL/GenBank/DDBJ databases">
        <authorList>
            <person name="Narsing Rao M.P."/>
            <person name="Li W.J."/>
        </authorList>
    </citation>
    <scope>NUCLEOTIDE SEQUENCE [LARGE SCALE GENOMIC DNA]</scope>
    <source>
        <strain evidence="4 5">SYSU_K30003</strain>
    </source>
</reference>